<reference evidence="1 2" key="1">
    <citation type="submission" date="2020-06" db="EMBL/GenBank/DDBJ databases">
        <title>Genome sequence of Paramixta manurensis strain PD-1.</title>
        <authorList>
            <person name="Lee C.W."/>
            <person name="Kim J."/>
        </authorList>
    </citation>
    <scope>NUCLEOTIDE SEQUENCE [LARGE SCALE GENOMIC DNA]</scope>
    <source>
        <strain evidence="1 2">PD-1</strain>
    </source>
</reference>
<protein>
    <submittedName>
        <fullName evidence="1">Uncharacterized protein</fullName>
    </submittedName>
</protein>
<dbReference type="RefSeq" id="WP_173634397.1">
    <property type="nucleotide sequence ID" value="NZ_CP054212.1"/>
</dbReference>
<evidence type="ECO:0000313" key="1">
    <source>
        <dbReference type="EMBL" id="QKJ87454.1"/>
    </source>
</evidence>
<accession>A0A6M8UCX4</accession>
<evidence type="ECO:0000313" key="2">
    <source>
        <dbReference type="Proteomes" id="UP000505325"/>
    </source>
</evidence>
<dbReference type="Proteomes" id="UP000505325">
    <property type="component" value="Chromosome"/>
</dbReference>
<proteinExistence type="predicted"/>
<dbReference type="KEGG" id="pmak:PMPD1_2512"/>
<dbReference type="EMBL" id="CP054212">
    <property type="protein sequence ID" value="QKJ87454.1"/>
    <property type="molecule type" value="Genomic_DNA"/>
</dbReference>
<dbReference type="AlphaFoldDB" id="A0A6M8UCX4"/>
<name>A0A6M8UCX4_9GAMM</name>
<keyword evidence="2" id="KW-1185">Reference proteome</keyword>
<organism evidence="1 2">
    <name type="scientific">Paramixta manurensis</name>
    <dbReference type="NCBI Taxonomy" id="2740817"/>
    <lineage>
        <taxon>Bacteria</taxon>
        <taxon>Pseudomonadati</taxon>
        <taxon>Pseudomonadota</taxon>
        <taxon>Gammaproteobacteria</taxon>
        <taxon>Enterobacterales</taxon>
        <taxon>Erwiniaceae</taxon>
        <taxon>Paramixta</taxon>
    </lineage>
</organism>
<sequence length="68" mass="7466">MLDLKSGMVAYAKTLSLHIEGTELKYNAPRGKKFAVILMTAEKPGDEGIKADEFLRQCGWKLDGGDHA</sequence>
<gene>
    <name evidence="1" type="ORF">PMPD1_2512</name>
</gene>